<dbReference type="Gene3D" id="2.30.31.20">
    <property type="entry name" value="Sporulation-specific cell division protein SsgB"/>
    <property type="match status" value="1"/>
</dbReference>
<keyword evidence="6" id="KW-0131">Cell cycle</keyword>
<reference evidence="8" key="1">
    <citation type="submission" date="2019-10" db="EMBL/GenBank/DDBJ databases">
        <title>Streptomyces sp. nov., a novel actinobacterium isolated from alkaline environment.</title>
        <authorList>
            <person name="Golinska P."/>
        </authorList>
    </citation>
    <scope>NUCLEOTIDE SEQUENCE [LARGE SCALE GENOMIC DNA]</scope>
    <source>
        <strain evidence="8">DSM 42108</strain>
    </source>
</reference>
<comment type="similarity">
    <text evidence="2">Belongs to the SsgA family.</text>
</comment>
<evidence type="ECO:0000256" key="1">
    <source>
        <dbReference type="ARBA" id="ARBA00004431"/>
    </source>
</evidence>
<dbReference type="InterPro" id="IPR006776">
    <property type="entry name" value="SsgB"/>
</dbReference>
<dbReference type="Pfam" id="PF04686">
    <property type="entry name" value="SsgA"/>
    <property type="match status" value="1"/>
</dbReference>
<evidence type="ECO:0000256" key="3">
    <source>
        <dbReference type="ARBA" id="ARBA00022618"/>
    </source>
</evidence>
<dbReference type="GO" id="GO:0030428">
    <property type="term" value="C:cell septum"/>
    <property type="evidence" value="ECO:0007669"/>
    <property type="project" value="UniProtKB-SubCell"/>
</dbReference>
<dbReference type="EMBL" id="VKHS01001297">
    <property type="protein sequence ID" value="MBB0232922.1"/>
    <property type="molecule type" value="Genomic_DNA"/>
</dbReference>
<dbReference type="GO" id="GO:0000917">
    <property type="term" value="P:division septum assembly"/>
    <property type="evidence" value="ECO:0007669"/>
    <property type="project" value="UniProtKB-KW"/>
</dbReference>
<protein>
    <submittedName>
        <fullName evidence="7">SsgA family sporulation/cell division regulator</fullName>
    </submittedName>
</protein>
<organism evidence="7 8">
    <name type="scientific">Streptomyces calidiresistens</name>
    <dbReference type="NCBI Taxonomy" id="1485586"/>
    <lineage>
        <taxon>Bacteria</taxon>
        <taxon>Bacillati</taxon>
        <taxon>Actinomycetota</taxon>
        <taxon>Actinomycetes</taxon>
        <taxon>Kitasatosporales</taxon>
        <taxon>Streptomycetaceae</taxon>
        <taxon>Streptomyces</taxon>
    </lineage>
</organism>
<proteinExistence type="inferred from homology"/>
<evidence type="ECO:0000313" key="8">
    <source>
        <dbReference type="Proteomes" id="UP000530234"/>
    </source>
</evidence>
<dbReference type="GO" id="GO:0030435">
    <property type="term" value="P:sporulation resulting in formation of a cellular spore"/>
    <property type="evidence" value="ECO:0007669"/>
    <property type="project" value="UniProtKB-KW"/>
</dbReference>
<keyword evidence="4" id="KW-0749">Sporulation</keyword>
<sequence length="154" mass="16145">MQITVEREITMRLVVSPERGVDVPTRLRYRSEDPYAVQVTFHVNSPVPVNWTFARDLLVEGVVRPSGGGDVRVRPAEVGGRSVVSLELTSPDGDALLQAPAEPLSAWLEQTLLAVPVGAEPGRLALDDGLAALLAAGNGGPGGEPGTEDSLAEG</sequence>
<evidence type="ECO:0000256" key="5">
    <source>
        <dbReference type="ARBA" id="ARBA00023210"/>
    </source>
</evidence>
<keyword evidence="8" id="KW-1185">Reference proteome</keyword>
<evidence type="ECO:0000256" key="4">
    <source>
        <dbReference type="ARBA" id="ARBA00022969"/>
    </source>
</evidence>
<comment type="caution">
    <text evidence="7">The sequence shown here is derived from an EMBL/GenBank/DDBJ whole genome shotgun (WGS) entry which is preliminary data.</text>
</comment>
<name>A0A7W3T8G2_9ACTN</name>
<evidence type="ECO:0000313" key="7">
    <source>
        <dbReference type="EMBL" id="MBB0232922.1"/>
    </source>
</evidence>
<dbReference type="InterPro" id="IPR038658">
    <property type="entry name" value="SsgB_sf"/>
</dbReference>
<keyword evidence="5" id="KW-0717">Septation</keyword>
<evidence type="ECO:0000256" key="6">
    <source>
        <dbReference type="ARBA" id="ARBA00023306"/>
    </source>
</evidence>
<keyword evidence="3 7" id="KW-0132">Cell division</keyword>
<dbReference type="Proteomes" id="UP000530234">
    <property type="component" value="Unassembled WGS sequence"/>
</dbReference>
<evidence type="ECO:0000256" key="2">
    <source>
        <dbReference type="ARBA" id="ARBA00009323"/>
    </source>
</evidence>
<accession>A0A7W3T8G2</accession>
<gene>
    <name evidence="7" type="ORF">FOE67_26375</name>
</gene>
<dbReference type="AlphaFoldDB" id="A0A7W3T8G2"/>
<dbReference type="RefSeq" id="WP_182667438.1">
    <property type="nucleotide sequence ID" value="NZ_VKHS01001297.1"/>
</dbReference>
<comment type="subcellular location">
    <subcellularLocation>
        <location evidence="1">Cell septum</location>
    </subcellularLocation>
</comment>